<organism evidence="2 3">
    <name type="scientific">Candidatus Marimicrobium litorale</name>
    <dbReference type="NCBI Taxonomy" id="2518991"/>
    <lineage>
        <taxon>Bacteria</taxon>
        <taxon>Pseudomonadati</taxon>
        <taxon>Pseudomonadota</taxon>
        <taxon>Gammaproteobacteria</taxon>
        <taxon>Cellvibrionales</taxon>
        <taxon>Halieaceae</taxon>
        <taxon>Marimicrobium</taxon>
    </lineage>
</organism>
<dbReference type="Proteomes" id="UP001143304">
    <property type="component" value="Unassembled WGS sequence"/>
</dbReference>
<dbReference type="InterPro" id="IPR016064">
    <property type="entry name" value="NAD/diacylglycerol_kinase_sf"/>
</dbReference>
<dbReference type="Gene3D" id="2.60.200.40">
    <property type="match status" value="1"/>
</dbReference>
<dbReference type="PANTHER" id="PTHR20992">
    <property type="entry name" value="AT15442P-RELATED"/>
    <property type="match status" value="1"/>
</dbReference>
<evidence type="ECO:0000313" key="3">
    <source>
        <dbReference type="Proteomes" id="UP001143304"/>
    </source>
</evidence>
<feature type="transmembrane region" description="Helical" evidence="1">
    <location>
        <begin position="362"/>
        <end position="383"/>
    </location>
</feature>
<dbReference type="InterPro" id="IPR005240">
    <property type="entry name" value="DUF389"/>
</dbReference>
<proteinExistence type="predicted"/>
<evidence type="ECO:0000313" key="2">
    <source>
        <dbReference type="EMBL" id="MCX2976119.1"/>
    </source>
</evidence>
<feature type="transmembrane region" description="Helical" evidence="1">
    <location>
        <begin position="395"/>
        <end position="413"/>
    </location>
</feature>
<name>A0ABT3T1I5_9GAMM</name>
<dbReference type="PANTHER" id="PTHR20992:SF9">
    <property type="entry name" value="AT15442P-RELATED"/>
    <property type="match status" value="1"/>
</dbReference>
<dbReference type="Pfam" id="PF04087">
    <property type="entry name" value="DUF389"/>
    <property type="match status" value="1"/>
</dbReference>
<dbReference type="RefSeq" id="WP_279247872.1">
    <property type="nucleotide sequence ID" value="NZ_SHNO01000001.1"/>
</dbReference>
<keyword evidence="1" id="KW-0812">Transmembrane</keyword>
<feature type="transmembrane region" description="Helical" evidence="1">
    <location>
        <begin position="457"/>
        <end position="481"/>
    </location>
</feature>
<protein>
    <submittedName>
        <fullName evidence="2">DUF389 domain-containing protein</fullName>
    </submittedName>
</protein>
<feature type="transmembrane region" description="Helical" evidence="1">
    <location>
        <begin position="525"/>
        <end position="545"/>
    </location>
</feature>
<accession>A0ABT3T1I5</accession>
<feature type="transmembrane region" description="Helical" evidence="1">
    <location>
        <begin position="487"/>
        <end position="513"/>
    </location>
</feature>
<feature type="transmembrane region" description="Helical" evidence="1">
    <location>
        <begin position="433"/>
        <end position="450"/>
    </location>
</feature>
<keyword evidence="3" id="KW-1185">Reference proteome</keyword>
<dbReference type="EMBL" id="SHNO01000001">
    <property type="protein sequence ID" value="MCX2976119.1"/>
    <property type="molecule type" value="Genomic_DNA"/>
</dbReference>
<keyword evidence="1" id="KW-0472">Membrane</keyword>
<sequence length="621" mass="66366">MYLIHDTGLLAEQITELSALGRVAFLPWAERDTPPPGARVLMCLGDEMLRELSVLSIERQWQVGVLPHPEATQAMAAMGVKGSLQQVFTHYLDAPVISAEALTCNDELVFSSVVIGRVRALRPYDINRPPTFWSVLRGALKGLGALQLAPYTLTTGKNREIHMAALGMVVVGQSRSTLLGRAFTEELAASDSRLALLALAPRSILGYLLLILRVVLPGKIRLTQLPASLSLIQTGSLRIDAPRGTEYLLDGKPVHTSELHFSVLPERLQLLPGPAMALDRDTSSAPVEKETVRLNHIPVDAAAGPLLDRSLPLFNHASEEEYRELFVSLRDNAKATPSYQVLIVLSVMLALAGLYANSAPVIIGAMILAPLMSPIVSLAMGLARSDLGLIRSAGRTLLVGIALGLACGVLMAWVTPLEIPTSEMKARMSPTLLDLMIAVVSGVACAYANAKEEIAKSLAGVAIAVALVPPLSVAGIGVGWADWHMAGGAGLLLVTNLVGIALAASVTFLVLGFAPFKRARAGMGISLLLLLLISVPLTLSFNHLVAREDILEHVPLGEIQLEGMVVEVKHVDVALGQPARVSLVLSALQPIDIDDVDELKAIISRQLGRPIQLEVQSNLRR</sequence>
<gene>
    <name evidence="2" type="ORF">EYC82_01945</name>
</gene>
<keyword evidence="1" id="KW-1133">Transmembrane helix</keyword>
<feature type="transmembrane region" description="Helical" evidence="1">
    <location>
        <begin position="339"/>
        <end position="356"/>
    </location>
</feature>
<comment type="caution">
    <text evidence="2">The sequence shown here is derived from an EMBL/GenBank/DDBJ whole genome shotgun (WGS) entry which is preliminary data.</text>
</comment>
<evidence type="ECO:0000256" key="1">
    <source>
        <dbReference type="SAM" id="Phobius"/>
    </source>
</evidence>
<reference evidence="2" key="1">
    <citation type="submission" date="2019-02" db="EMBL/GenBank/DDBJ databases">
        <authorList>
            <person name="Li S.-H."/>
        </authorList>
    </citation>
    <scope>NUCLEOTIDE SEQUENCE</scope>
    <source>
        <strain evidence="2">IMCC11814</strain>
    </source>
</reference>
<feature type="transmembrane region" description="Helical" evidence="1">
    <location>
        <begin position="194"/>
        <end position="216"/>
    </location>
</feature>
<dbReference type="SUPFAM" id="SSF111331">
    <property type="entry name" value="NAD kinase/diacylglycerol kinase-like"/>
    <property type="match status" value="1"/>
</dbReference>